<reference evidence="7" key="1">
    <citation type="submission" date="2025-08" db="UniProtKB">
        <authorList>
            <consortium name="Ensembl"/>
        </authorList>
    </citation>
    <scope>IDENTIFICATION</scope>
</reference>
<dbReference type="KEGG" id="oau:116321923"/>
<keyword evidence="5" id="KW-0812">Transmembrane</keyword>
<dbReference type="OMA" id="CIFREKE"/>
<dbReference type="Ensembl" id="ENSOABT00000029846.2">
    <property type="protein sequence ID" value="ENSOABP00000029035.2"/>
    <property type="gene ID" value="ENSOABG00000013523.2"/>
</dbReference>
<feature type="domain" description="AIG1-type G" evidence="6">
    <location>
        <begin position="229"/>
        <end position="428"/>
    </location>
</feature>
<organism evidence="7 8">
    <name type="scientific">Oreochromis aureus</name>
    <name type="common">Israeli tilapia</name>
    <name type="synonym">Chromis aureus</name>
    <dbReference type="NCBI Taxonomy" id="47969"/>
    <lineage>
        <taxon>Eukaryota</taxon>
        <taxon>Metazoa</taxon>
        <taxon>Chordata</taxon>
        <taxon>Craniata</taxon>
        <taxon>Vertebrata</taxon>
        <taxon>Euteleostomi</taxon>
        <taxon>Actinopterygii</taxon>
        <taxon>Neopterygii</taxon>
        <taxon>Teleostei</taxon>
        <taxon>Neoteleostei</taxon>
        <taxon>Acanthomorphata</taxon>
        <taxon>Ovalentaria</taxon>
        <taxon>Cichlomorphae</taxon>
        <taxon>Cichliformes</taxon>
        <taxon>Cichlidae</taxon>
        <taxon>African cichlids</taxon>
        <taxon>Pseudocrenilabrinae</taxon>
        <taxon>Oreochromini</taxon>
        <taxon>Oreochromis</taxon>
    </lineage>
</organism>
<dbReference type="Proteomes" id="UP000472276">
    <property type="component" value="Unassembled WGS sequence"/>
</dbReference>
<dbReference type="FunFam" id="3.40.50.300:FF:000366">
    <property type="entry name" value="GTPase, IMAP family member 2"/>
    <property type="match status" value="2"/>
</dbReference>
<evidence type="ECO:0000256" key="5">
    <source>
        <dbReference type="SAM" id="Phobius"/>
    </source>
</evidence>
<dbReference type="InterPro" id="IPR045058">
    <property type="entry name" value="GIMA/IAN/Toc"/>
</dbReference>
<dbReference type="PANTHER" id="PTHR10903">
    <property type="entry name" value="GTPASE, IMAP FAMILY MEMBER-RELATED"/>
    <property type="match status" value="1"/>
</dbReference>
<reference evidence="7" key="2">
    <citation type="submission" date="2025-09" db="UniProtKB">
        <authorList>
            <consortium name="Ensembl"/>
        </authorList>
    </citation>
    <scope>IDENTIFICATION</scope>
</reference>
<gene>
    <name evidence="7" type="primary">LOC116321923</name>
</gene>
<dbReference type="GO" id="GO:0005525">
    <property type="term" value="F:GTP binding"/>
    <property type="evidence" value="ECO:0007669"/>
    <property type="project" value="UniProtKB-KW"/>
</dbReference>
<keyword evidence="2" id="KW-0547">Nucleotide-binding</keyword>
<keyword evidence="5" id="KW-0472">Membrane</keyword>
<feature type="region of interest" description="Disordered" evidence="4">
    <location>
        <begin position="1"/>
        <end position="21"/>
    </location>
</feature>
<evidence type="ECO:0000256" key="4">
    <source>
        <dbReference type="SAM" id="MobiDB-lite"/>
    </source>
</evidence>
<evidence type="ECO:0000256" key="1">
    <source>
        <dbReference type="ARBA" id="ARBA00008535"/>
    </source>
</evidence>
<keyword evidence="8" id="KW-1185">Reference proteome</keyword>
<accession>A0A668TP64</accession>
<sequence>MASKYKRLGSEEPQKKEITEKPDLRMVLLGTTGSGKSASGNTILGREDAFESKLSLNSVTSECQKEMGEFEGQKLSVVDTPGVFDNVQTEEEIKTEIRRSISFAAPGPHVFLVVICVDRFTEKERETLRILQQMFGVHLAGYTMALFTRGDDLERGGVTIGNFIREDPALYDFIRQCGGGYQAFNNISRDRSQVRELLEKINTMVQRNGGSCYTNEMFIQAEEAMRQAEADLRIVVVGKTGAGKSSSGNTILGGKAFKTASASSPASVTSECQQEAAMFDFQTLAVVDTPGLFHTVFTLGQVNTEINRCLSLAAPGPHVFLVVIQPSIFIDEEGETVRILQEVFGDKATRYTMALFTHVDDLNVSTEEFIMKTPALRDLVRQCGGGYHVFNNRSRDPAQVRELLEKVNIMVQGNGGSCYTNEMFEKAENAITKEMEQLQKNRPGLMATEARYEAQRNNEFIRGSWVGAVAGAVAGAAAGVGAGVGTAIGTEITVGAIVGAAAGPVGLLVGAALGLAAGAAVGAGVGRSTAAKVRKQACITQ</sequence>
<dbReference type="PROSITE" id="PS51720">
    <property type="entry name" value="G_AIG1"/>
    <property type="match status" value="2"/>
</dbReference>
<feature type="transmembrane region" description="Helical" evidence="5">
    <location>
        <begin position="465"/>
        <end position="488"/>
    </location>
</feature>
<evidence type="ECO:0000256" key="3">
    <source>
        <dbReference type="ARBA" id="ARBA00023134"/>
    </source>
</evidence>
<name>A0A668TP64_OREAU</name>
<dbReference type="SUPFAM" id="SSF52540">
    <property type="entry name" value="P-loop containing nucleoside triphosphate hydrolases"/>
    <property type="match status" value="2"/>
</dbReference>
<evidence type="ECO:0000256" key="2">
    <source>
        <dbReference type="ARBA" id="ARBA00022741"/>
    </source>
</evidence>
<feature type="transmembrane region" description="Helical" evidence="5">
    <location>
        <begin position="494"/>
        <end position="525"/>
    </location>
</feature>
<keyword evidence="5" id="KW-1133">Transmembrane helix</keyword>
<dbReference type="PANTHER" id="PTHR10903:SF170">
    <property type="entry name" value="GTPASE IMAP FAMILY MEMBER 7"/>
    <property type="match status" value="1"/>
</dbReference>
<dbReference type="Gene3D" id="3.40.50.300">
    <property type="entry name" value="P-loop containing nucleotide triphosphate hydrolases"/>
    <property type="match status" value="2"/>
</dbReference>
<dbReference type="RefSeq" id="XP_031597719.2">
    <property type="nucleotide sequence ID" value="XM_031741859.2"/>
</dbReference>
<protein>
    <recommendedName>
        <fullName evidence="6">AIG1-type G domain-containing protein</fullName>
    </recommendedName>
</protein>
<keyword evidence="3" id="KW-0342">GTP-binding</keyword>
<evidence type="ECO:0000313" key="7">
    <source>
        <dbReference type="Ensembl" id="ENSOABP00000029035.2"/>
    </source>
</evidence>
<dbReference type="AlphaFoldDB" id="A0A668TP64"/>
<evidence type="ECO:0000259" key="6">
    <source>
        <dbReference type="PROSITE" id="PS51720"/>
    </source>
</evidence>
<dbReference type="GeneID" id="116321923"/>
<dbReference type="Pfam" id="PF04548">
    <property type="entry name" value="AIG1"/>
    <property type="match status" value="2"/>
</dbReference>
<comment type="similarity">
    <text evidence="1">Belongs to the TRAFAC class TrmE-Era-EngA-EngB-Septin-like GTPase superfamily. AIG1/Toc34/Toc159-like paraseptin GTPase family. IAN subfamily.</text>
</comment>
<dbReference type="InterPro" id="IPR006703">
    <property type="entry name" value="G_AIG1"/>
</dbReference>
<dbReference type="CDD" id="cd01852">
    <property type="entry name" value="AIG1"/>
    <property type="match status" value="2"/>
</dbReference>
<feature type="compositionally biased region" description="Basic and acidic residues" evidence="4">
    <location>
        <begin position="8"/>
        <end position="21"/>
    </location>
</feature>
<feature type="domain" description="AIG1-type G" evidence="6">
    <location>
        <begin position="21"/>
        <end position="222"/>
    </location>
</feature>
<evidence type="ECO:0000313" key="8">
    <source>
        <dbReference type="Proteomes" id="UP000472276"/>
    </source>
</evidence>
<proteinExistence type="inferred from homology"/>
<dbReference type="InterPro" id="IPR027417">
    <property type="entry name" value="P-loop_NTPase"/>
</dbReference>